<dbReference type="EMBL" id="MKKU01000363">
    <property type="protein sequence ID" value="RNF14468.1"/>
    <property type="molecule type" value="Genomic_DNA"/>
</dbReference>
<reference evidence="2 3" key="1">
    <citation type="journal article" date="2018" name="BMC Genomics">
        <title>Genomic comparison of Trypanosoma conorhini and Trypanosoma rangeli to Trypanosoma cruzi strains of high and low virulence.</title>
        <authorList>
            <person name="Bradwell K.R."/>
            <person name="Koparde V.N."/>
            <person name="Matveyev A.V."/>
            <person name="Serrano M.G."/>
            <person name="Alves J.M."/>
            <person name="Parikh H."/>
            <person name="Huang B."/>
            <person name="Lee V."/>
            <person name="Espinosa-Alvarez O."/>
            <person name="Ortiz P.A."/>
            <person name="Costa-Martins A.G."/>
            <person name="Teixeira M.M."/>
            <person name="Buck G.A."/>
        </authorList>
    </citation>
    <scope>NUCLEOTIDE SEQUENCE [LARGE SCALE GENOMIC DNA]</scope>
    <source>
        <strain evidence="2 3">025E</strain>
    </source>
</reference>
<accession>A0A422P9U0</accession>
<protein>
    <submittedName>
        <fullName evidence="2">Uncharacterized protein</fullName>
    </submittedName>
</protein>
<name>A0A422P9U0_9TRYP</name>
<proteinExistence type="predicted"/>
<organism evidence="2 3">
    <name type="scientific">Trypanosoma conorhini</name>
    <dbReference type="NCBI Taxonomy" id="83891"/>
    <lineage>
        <taxon>Eukaryota</taxon>
        <taxon>Discoba</taxon>
        <taxon>Euglenozoa</taxon>
        <taxon>Kinetoplastea</taxon>
        <taxon>Metakinetoplastina</taxon>
        <taxon>Trypanosomatida</taxon>
        <taxon>Trypanosomatidae</taxon>
        <taxon>Trypanosoma</taxon>
    </lineage>
</organism>
<dbReference type="Proteomes" id="UP000284403">
    <property type="component" value="Unassembled WGS sequence"/>
</dbReference>
<evidence type="ECO:0000313" key="2">
    <source>
        <dbReference type="EMBL" id="RNF14468.1"/>
    </source>
</evidence>
<sequence>MIPAIRRVSGPSVERPGRKLACWGGSWASRVPRVRRATILSTSLRGQLVRATGRSGAGNICRLPRLEGWDNCNAHFTGSRNATVADAPVECGREFLAGGEGQLAQGLAVKRTKPRRTPETHLPRCSAKLRKGKSDVAAHTPAKVPTRSFVAVGWPSAATTGNWRGAGVDCPGEAAACRLRRRRPGAPLLPASNRDIAETRSSPLQGGPFRRPKRWAFGHRMRHSALHCSADHDCKLPNTAVRRAPTNRLAQSTAT</sequence>
<keyword evidence="3" id="KW-1185">Reference proteome</keyword>
<comment type="caution">
    <text evidence="2">The sequence shown here is derived from an EMBL/GenBank/DDBJ whole genome shotgun (WGS) entry which is preliminary data.</text>
</comment>
<evidence type="ECO:0000313" key="3">
    <source>
        <dbReference type="Proteomes" id="UP000284403"/>
    </source>
</evidence>
<gene>
    <name evidence="2" type="ORF">Tco025E_05838</name>
</gene>
<feature type="region of interest" description="Disordered" evidence="1">
    <location>
        <begin position="185"/>
        <end position="210"/>
    </location>
</feature>
<dbReference type="RefSeq" id="XP_029227165.1">
    <property type="nucleotide sequence ID" value="XM_029372728.1"/>
</dbReference>
<evidence type="ECO:0000256" key="1">
    <source>
        <dbReference type="SAM" id="MobiDB-lite"/>
    </source>
</evidence>
<dbReference type="GeneID" id="40319449"/>
<dbReference type="AlphaFoldDB" id="A0A422P9U0"/>